<dbReference type="RefSeq" id="WP_284388790.1">
    <property type="nucleotide sequence ID" value="NZ_BSNG01000001.1"/>
</dbReference>
<evidence type="ECO:0000313" key="2">
    <source>
        <dbReference type="Proteomes" id="UP001161406"/>
    </source>
</evidence>
<gene>
    <name evidence="1" type="ORF">GCM10007913_11490</name>
</gene>
<sequence>MAGTGVYKWYWGHGPFPEHYHGGVATGDEALALAREHFPNGDFCIVEADKTLPSTDCFDAGDILDRFEDKNIECWGENGFDTPITSAEKRELEQKLADCFARWLRKHGLATGHNLNDIRKTDYFAPFTHAEAANG</sequence>
<dbReference type="Proteomes" id="UP001161406">
    <property type="component" value="Unassembled WGS sequence"/>
</dbReference>
<dbReference type="EMBL" id="BSNG01000001">
    <property type="protein sequence ID" value="GLQ09217.1"/>
    <property type="molecule type" value="Genomic_DNA"/>
</dbReference>
<protein>
    <submittedName>
        <fullName evidence="1">Uncharacterized protein</fullName>
    </submittedName>
</protein>
<name>A0ABQ5UAR9_9HYPH</name>
<reference evidence="1" key="1">
    <citation type="journal article" date="2014" name="Int. J. Syst. Evol. Microbiol.">
        <title>Complete genome of a new Firmicutes species belonging to the dominant human colonic microbiota ('Ruminococcus bicirculans') reveals two chromosomes and a selective capacity to utilize plant glucans.</title>
        <authorList>
            <consortium name="NISC Comparative Sequencing Program"/>
            <person name="Wegmann U."/>
            <person name="Louis P."/>
            <person name="Goesmann A."/>
            <person name="Henrissat B."/>
            <person name="Duncan S.H."/>
            <person name="Flint H.J."/>
        </authorList>
    </citation>
    <scope>NUCLEOTIDE SEQUENCE</scope>
    <source>
        <strain evidence="1">NBRC 103855</strain>
    </source>
</reference>
<evidence type="ECO:0000313" key="1">
    <source>
        <dbReference type="EMBL" id="GLQ09217.1"/>
    </source>
</evidence>
<accession>A0ABQ5UAR9</accession>
<comment type="caution">
    <text evidence="1">The sequence shown here is derived from an EMBL/GenBank/DDBJ whole genome shotgun (WGS) entry which is preliminary data.</text>
</comment>
<proteinExistence type="predicted"/>
<reference evidence="1" key="2">
    <citation type="submission" date="2023-01" db="EMBL/GenBank/DDBJ databases">
        <title>Draft genome sequence of Devosia yakushimensis strain NBRC 103855.</title>
        <authorList>
            <person name="Sun Q."/>
            <person name="Mori K."/>
        </authorList>
    </citation>
    <scope>NUCLEOTIDE SEQUENCE</scope>
    <source>
        <strain evidence="1">NBRC 103855</strain>
    </source>
</reference>
<keyword evidence="2" id="KW-1185">Reference proteome</keyword>
<organism evidence="1 2">
    <name type="scientific">Devosia yakushimensis</name>
    <dbReference type="NCBI Taxonomy" id="470028"/>
    <lineage>
        <taxon>Bacteria</taxon>
        <taxon>Pseudomonadati</taxon>
        <taxon>Pseudomonadota</taxon>
        <taxon>Alphaproteobacteria</taxon>
        <taxon>Hyphomicrobiales</taxon>
        <taxon>Devosiaceae</taxon>
        <taxon>Devosia</taxon>
    </lineage>
</organism>